<protein>
    <submittedName>
        <fullName evidence="2">Uncharacterized protein</fullName>
    </submittedName>
</protein>
<dbReference type="EMBL" id="BMEQ01000004">
    <property type="protein sequence ID" value="GGG49994.1"/>
    <property type="molecule type" value="Genomic_DNA"/>
</dbReference>
<feature type="region of interest" description="Disordered" evidence="1">
    <location>
        <begin position="1"/>
        <end position="50"/>
    </location>
</feature>
<evidence type="ECO:0000256" key="1">
    <source>
        <dbReference type="SAM" id="MobiDB-lite"/>
    </source>
</evidence>
<name>A0A917GLK2_9MICC</name>
<organism evidence="2 3">
    <name type="scientific">Kocuria dechangensis</name>
    <dbReference type="NCBI Taxonomy" id="1176249"/>
    <lineage>
        <taxon>Bacteria</taxon>
        <taxon>Bacillati</taxon>
        <taxon>Actinomycetota</taxon>
        <taxon>Actinomycetes</taxon>
        <taxon>Micrococcales</taxon>
        <taxon>Micrococcaceae</taxon>
        <taxon>Kocuria</taxon>
    </lineage>
</organism>
<gene>
    <name evidence="2" type="ORF">GCM10011374_10520</name>
</gene>
<dbReference type="InterPro" id="IPR045596">
    <property type="entry name" value="DUF6459"/>
</dbReference>
<dbReference type="Proteomes" id="UP000638848">
    <property type="component" value="Unassembled WGS sequence"/>
</dbReference>
<dbReference type="RefSeq" id="WP_188534975.1">
    <property type="nucleotide sequence ID" value="NZ_BMEQ01000004.1"/>
</dbReference>
<dbReference type="Pfam" id="PF20060">
    <property type="entry name" value="DUF6459"/>
    <property type="match status" value="1"/>
</dbReference>
<proteinExistence type="predicted"/>
<sequence>MNAPAPSDPDVRGAARTPARTQPRTQPRTQARATGPVAAPAVPPTAPGGYTWGATRTVGDDVHDELGRVTALARSIGQAAVEVLGGSRPAAQLARWTTPEIVQRFQQRAEMLRLLQEQFEGKAQLQELHRNPHVRRCRVCRVDRGVYEVALVVAEPQRSRAVAMRVERLGRGWSVTQLEVG</sequence>
<reference evidence="2" key="1">
    <citation type="journal article" date="2014" name="Int. J. Syst. Evol. Microbiol.">
        <title>Complete genome sequence of Corynebacterium casei LMG S-19264T (=DSM 44701T), isolated from a smear-ripened cheese.</title>
        <authorList>
            <consortium name="US DOE Joint Genome Institute (JGI-PGF)"/>
            <person name="Walter F."/>
            <person name="Albersmeier A."/>
            <person name="Kalinowski J."/>
            <person name="Ruckert C."/>
        </authorList>
    </citation>
    <scope>NUCLEOTIDE SEQUENCE</scope>
    <source>
        <strain evidence="2">CGMCC 1.12187</strain>
    </source>
</reference>
<evidence type="ECO:0000313" key="3">
    <source>
        <dbReference type="Proteomes" id="UP000638848"/>
    </source>
</evidence>
<comment type="caution">
    <text evidence="2">The sequence shown here is derived from an EMBL/GenBank/DDBJ whole genome shotgun (WGS) entry which is preliminary data.</text>
</comment>
<keyword evidence="3" id="KW-1185">Reference proteome</keyword>
<accession>A0A917GLK2</accession>
<feature type="compositionally biased region" description="Polar residues" evidence="1">
    <location>
        <begin position="19"/>
        <end position="32"/>
    </location>
</feature>
<evidence type="ECO:0000313" key="2">
    <source>
        <dbReference type="EMBL" id="GGG49994.1"/>
    </source>
</evidence>
<dbReference type="AlphaFoldDB" id="A0A917GLK2"/>
<reference evidence="2" key="2">
    <citation type="submission" date="2020-09" db="EMBL/GenBank/DDBJ databases">
        <authorList>
            <person name="Sun Q."/>
            <person name="Zhou Y."/>
        </authorList>
    </citation>
    <scope>NUCLEOTIDE SEQUENCE</scope>
    <source>
        <strain evidence="2">CGMCC 1.12187</strain>
    </source>
</reference>